<sequence length="61" mass="7060">MKIKHMGIFFLIMAFLYTLVEVVLAPDGSFNFFLPIALLTGGILSLKRKDREERIFKRKKG</sequence>
<protein>
    <submittedName>
        <fullName evidence="2">Uncharacterized protein</fullName>
    </submittedName>
</protein>
<evidence type="ECO:0000256" key="1">
    <source>
        <dbReference type="SAM" id="Phobius"/>
    </source>
</evidence>
<feature type="transmembrane region" description="Helical" evidence="1">
    <location>
        <begin position="30"/>
        <end position="46"/>
    </location>
</feature>
<reference evidence="2 3" key="1">
    <citation type="submission" date="2018-04" db="EMBL/GenBank/DDBJ databases">
        <title>Genomic Encyclopedia of Archaeal and Bacterial Type Strains, Phase II (KMG-II): from individual species to whole genera.</title>
        <authorList>
            <person name="Goeker M."/>
        </authorList>
    </citation>
    <scope>NUCLEOTIDE SEQUENCE [LARGE SCALE GENOMIC DNA]</scope>
    <source>
        <strain evidence="2 3">DSM 45787</strain>
    </source>
</reference>
<keyword evidence="3" id="KW-1185">Reference proteome</keyword>
<proteinExistence type="predicted"/>
<gene>
    <name evidence="2" type="ORF">C8P63_1582</name>
</gene>
<comment type="caution">
    <text evidence="2">The sequence shown here is derived from an EMBL/GenBank/DDBJ whole genome shotgun (WGS) entry which is preliminary data.</text>
</comment>
<keyword evidence="1" id="KW-0472">Membrane</keyword>
<dbReference type="RefSeq" id="WP_108026885.1">
    <property type="nucleotide sequence ID" value="NZ_QBKR01000058.1"/>
</dbReference>
<accession>A0A2T6AS41</accession>
<evidence type="ECO:0000313" key="2">
    <source>
        <dbReference type="EMBL" id="PTX46631.1"/>
    </source>
</evidence>
<keyword evidence="1" id="KW-0812">Transmembrane</keyword>
<name>A0A2T6AS41_9BACL</name>
<dbReference type="EMBL" id="QBKR01000058">
    <property type="protein sequence ID" value="PTX46631.1"/>
    <property type="molecule type" value="Genomic_DNA"/>
</dbReference>
<dbReference type="Proteomes" id="UP000244240">
    <property type="component" value="Unassembled WGS sequence"/>
</dbReference>
<evidence type="ECO:0000313" key="3">
    <source>
        <dbReference type="Proteomes" id="UP000244240"/>
    </source>
</evidence>
<keyword evidence="1" id="KW-1133">Transmembrane helix</keyword>
<feature type="transmembrane region" description="Helical" evidence="1">
    <location>
        <begin position="7"/>
        <end position="24"/>
    </location>
</feature>
<dbReference type="AlphaFoldDB" id="A0A2T6AS41"/>
<dbReference type="OrthoDB" id="2351415at2"/>
<organism evidence="2 3">
    <name type="scientific">Melghirimyces profundicolus</name>
    <dbReference type="NCBI Taxonomy" id="1242148"/>
    <lineage>
        <taxon>Bacteria</taxon>
        <taxon>Bacillati</taxon>
        <taxon>Bacillota</taxon>
        <taxon>Bacilli</taxon>
        <taxon>Bacillales</taxon>
        <taxon>Thermoactinomycetaceae</taxon>
        <taxon>Melghirimyces</taxon>
    </lineage>
</organism>